<evidence type="ECO:0000313" key="3">
    <source>
        <dbReference type="Proteomes" id="UP001205185"/>
    </source>
</evidence>
<dbReference type="InterPro" id="IPR024079">
    <property type="entry name" value="MetalloPept_cat_dom_sf"/>
</dbReference>
<dbReference type="Proteomes" id="UP001205185">
    <property type="component" value="Unassembled WGS sequence"/>
</dbReference>
<evidence type="ECO:0000313" key="2">
    <source>
        <dbReference type="EMBL" id="MCP2271206.1"/>
    </source>
</evidence>
<gene>
    <name evidence="2" type="ORF">LV75_003720</name>
</gene>
<proteinExistence type="predicted"/>
<dbReference type="SUPFAM" id="SSF55486">
    <property type="entry name" value="Metalloproteases ('zincins'), catalytic domain"/>
    <property type="match status" value="1"/>
</dbReference>
<organism evidence="2 3">
    <name type="scientific">Actinokineospora diospyrosa</name>
    <dbReference type="NCBI Taxonomy" id="103728"/>
    <lineage>
        <taxon>Bacteria</taxon>
        <taxon>Bacillati</taxon>
        <taxon>Actinomycetota</taxon>
        <taxon>Actinomycetes</taxon>
        <taxon>Pseudonocardiales</taxon>
        <taxon>Pseudonocardiaceae</taxon>
        <taxon>Actinokineospora</taxon>
    </lineage>
</organism>
<sequence length="260" mass="26746">MRRSKVTVALAIALAAGLAVAPAAPESTGTADEQVFVVGQAIYAADDDAQYAGASAPAEDTACTDSSYALKTWKVSGTYNWYYNGDGAPAAVASTALAAITSSGDTVAKGLNRCGITSGLTTVYKYAGTEKIKPQVASDLTCTGNDGKSVTGWGALPPKVLAYTCTFFNAKGVVIASDALIDNVVYTWFTAKPANCAGQLYDLETTMTHERLHTAGLAHVDQVRNAAQTMTPSSAPCDTSRRLLGAGDLAGLKAAGTSKK</sequence>
<keyword evidence="3" id="KW-1185">Reference proteome</keyword>
<name>A0ABT1IF84_9PSEU</name>
<evidence type="ECO:0000256" key="1">
    <source>
        <dbReference type="SAM" id="SignalP"/>
    </source>
</evidence>
<comment type="caution">
    <text evidence="2">The sequence shown here is derived from an EMBL/GenBank/DDBJ whole genome shotgun (WGS) entry which is preliminary data.</text>
</comment>
<evidence type="ECO:0008006" key="4">
    <source>
        <dbReference type="Google" id="ProtNLM"/>
    </source>
</evidence>
<feature type="signal peptide" evidence="1">
    <location>
        <begin position="1"/>
        <end position="23"/>
    </location>
</feature>
<dbReference type="RefSeq" id="WP_253888168.1">
    <property type="nucleotide sequence ID" value="NZ_BAAAVB010000027.1"/>
</dbReference>
<dbReference type="EMBL" id="JAMTCO010000009">
    <property type="protein sequence ID" value="MCP2271206.1"/>
    <property type="molecule type" value="Genomic_DNA"/>
</dbReference>
<keyword evidence="1" id="KW-0732">Signal</keyword>
<feature type="chain" id="PRO_5046231482" description="Matrixin" evidence="1">
    <location>
        <begin position="24"/>
        <end position="260"/>
    </location>
</feature>
<accession>A0ABT1IF84</accession>
<protein>
    <recommendedName>
        <fullName evidence="4">Matrixin</fullName>
    </recommendedName>
</protein>
<reference evidence="2 3" key="1">
    <citation type="submission" date="2022-06" db="EMBL/GenBank/DDBJ databases">
        <title>Genomic Encyclopedia of Archaeal and Bacterial Type Strains, Phase II (KMG-II): from individual species to whole genera.</title>
        <authorList>
            <person name="Goeker M."/>
        </authorList>
    </citation>
    <scope>NUCLEOTIDE SEQUENCE [LARGE SCALE GENOMIC DNA]</scope>
    <source>
        <strain evidence="2 3">DSM 44255</strain>
    </source>
</reference>
<dbReference type="Gene3D" id="3.40.390.10">
    <property type="entry name" value="Collagenase (Catalytic Domain)"/>
    <property type="match status" value="1"/>
</dbReference>